<name>A0ABV6LMF1_9BACI</name>
<comment type="caution">
    <text evidence="9">The sequence shown here is derived from an EMBL/GenBank/DDBJ whole genome shotgun (WGS) entry which is preliminary data.</text>
</comment>
<feature type="transmembrane region" description="Helical" evidence="7">
    <location>
        <begin position="141"/>
        <end position="163"/>
    </location>
</feature>
<protein>
    <submittedName>
        <fullName evidence="9">MDR family MFS transporter</fullName>
    </submittedName>
</protein>
<feature type="domain" description="Major facilitator superfamily (MFS) profile" evidence="8">
    <location>
        <begin position="1"/>
        <end position="416"/>
    </location>
</feature>
<keyword evidence="2" id="KW-0813">Transport</keyword>
<feature type="transmembrane region" description="Helical" evidence="7">
    <location>
        <begin position="328"/>
        <end position="346"/>
    </location>
</feature>
<dbReference type="Proteomes" id="UP001589836">
    <property type="component" value="Unassembled WGS sequence"/>
</dbReference>
<keyword evidence="5 7" id="KW-1133">Transmembrane helix</keyword>
<evidence type="ECO:0000256" key="4">
    <source>
        <dbReference type="ARBA" id="ARBA00022692"/>
    </source>
</evidence>
<dbReference type="PANTHER" id="PTHR23517">
    <property type="entry name" value="RESISTANCE PROTEIN MDTM, PUTATIVE-RELATED-RELATED"/>
    <property type="match status" value="1"/>
</dbReference>
<evidence type="ECO:0000256" key="6">
    <source>
        <dbReference type="ARBA" id="ARBA00023136"/>
    </source>
</evidence>
<organism evidence="9 10">
    <name type="scientific">Pontibacillus salicampi</name>
    <dbReference type="NCBI Taxonomy" id="1449801"/>
    <lineage>
        <taxon>Bacteria</taxon>
        <taxon>Bacillati</taxon>
        <taxon>Bacillota</taxon>
        <taxon>Bacilli</taxon>
        <taxon>Bacillales</taxon>
        <taxon>Bacillaceae</taxon>
        <taxon>Pontibacillus</taxon>
    </lineage>
</organism>
<reference evidence="9 10" key="1">
    <citation type="submission" date="2024-09" db="EMBL/GenBank/DDBJ databases">
        <authorList>
            <person name="Sun Q."/>
            <person name="Mori K."/>
        </authorList>
    </citation>
    <scope>NUCLEOTIDE SEQUENCE [LARGE SCALE GENOMIC DNA]</scope>
    <source>
        <strain evidence="9 10">NCAIM B.02529</strain>
    </source>
</reference>
<dbReference type="InterPro" id="IPR050171">
    <property type="entry name" value="MFS_Transporters"/>
</dbReference>
<feature type="transmembrane region" description="Helical" evidence="7">
    <location>
        <begin position="225"/>
        <end position="249"/>
    </location>
</feature>
<evidence type="ECO:0000256" key="7">
    <source>
        <dbReference type="SAM" id="Phobius"/>
    </source>
</evidence>
<dbReference type="PROSITE" id="PS50850">
    <property type="entry name" value="MFS"/>
    <property type="match status" value="1"/>
</dbReference>
<feature type="transmembrane region" description="Helical" evidence="7">
    <location>
        <begin position="305"/>
        <end position="322"/>
    </location>
</feature>
<evidence type="ECO:0000313" key="9">
    <source>
        <dbReference type="EMBL" id="MFC0523489.1"/>
    </source>
</evidence>
<keyword evidence="4 7" id="KW-0812">Transmembrane</keyword>
<feature type="transmembrane region" description="Helical" evidence="7">
    <location>
        <begin position="100"/>
        <end position="120"/>
    </location>
</feature>
<evidence type="ECO:0000256" key="3">
    <source>
        <dbReference type="ARBA" id="ARBA00022475"/>
    </source>
</evidence>
<comment type="subcellular location">
    <subcellularLocation>
        <location evidence="1">Cell membrane</location>
        <topology evidence="1">Multi-pass membrane protein</topology>
    </subcellularLocation>
</comment>
<feature type="transmembrane region" description="Helical" evidence="7">
    <location>
        <begin position="21"/>
        <end position="39"/>
    </location>
</feature>
<evidence type="ECO:0000313" key="10">
    <source>
        <dbReference type="Proteomes" id="UP001589836"/>
    </source>
</evidence>
<dbReference type="CDD" id="cd17329">
    <property type="entry name" value="MFS_MdtH_MDR_like"/>
    <property type="match status" value="1"/>
</dbReference>
<dbReference type="Pfam" id="PF07690">
    <property type="entry name" value="MFS_1"/>
    <property type="match status" value="1"/>
</dbReference>
<gene>
    <name evidence="9" type="ORF">ACFFGV_07810</name>
</gene>
<keyword evidence="10" id="KW-1185">Reference proteome</keyword>
<feature type="transmembrane region" description="Helical" evidence="7">
    <location>
        <begin position="274"/>
        <end position="293"/>
    </location>
</feature>
<proteinExistence type="predicted"/>
<evidence type="ECO:0000256" key="5">
    <source>
        <dbReference type="ARBA" id="ARBA00022989"/>
    </source>
</evidence>
<dbReference type="PANTHER" id="PTHR23517:SF3">
    <property type="entry name" value="INTEGRAL MEMBRANE TRANSPORT PROTEIN"/>
    <property type="match status" value="1"/>
</dbReference>
<dbReference type="InterPro" id="IPR011701">
    <property type="entry name" value="MFS"/>
</dbReference>
<keyword evidence="3" id="KW-1003">Cell membrane</keyword>
<feature type="transmembrane region" description="Helical" evidence="7">
    <location>
        <begin position="391"/>
        <end position="411"/>
    </location>
</feature>
<evidence type="ECO:0000256" key="2">
    <source>
        <dbReference type="ARBA" id="ARBA00022448"/>
    </source>
</evidence>
<dbReference type="InterPro" id="IPR036259">
    <property type="entry name" value="MFS_trans_sf"/>
</dbReference>
<feature type="transmembrane region" description="Helical" evidence="7">
    <location>
        <begin position="76"/>
        <end position="94"/>
    </location>
</feature>
<dbReference type="PROSITE" id="PS00216">
    <property type="entry name" value="SUGAR_TRANSPORT_1"/>
    <property type="match status" value="1"/>
</dbReference>
<dbReference type="EMBL" id="JBHLTP010000004">
    <property type="protein sequence ID" value="MFC0523489.1"/>
    <property type="molecule type" value="Genomic_DNA"/>
</dbReference>
<accession>A0ABV6LMF1</accession>
<feature type="transmembrane region" description="Helical" evidence="7">
    <location>
        <begin position="169"/>
        <end position="188"/>
    </location>
</feature>
<evidence type="ECO:0000256" key="1">
    <source>
        <dbReference type="ARBA" id="ARBA00004651"/>
    </source>
</evidence>
<feature type="transmembrane region" description="Helical" evidence="7">
    <location>
        <begin position="367"/>
        <end position="385"/>
    </location>
</feature>
<dbReference type="Gene3D" id="1.20.1250.20">
    <property type="entry name" value="MFS general substrate transporter like domains"/>
    <property type="match status" value="1"/>
</dbReference>
<dbReference type="SUPFAM" id="SSF103473">
    <property type="entry name" value="MFS general substrate transporter"/>
    <property type="match status" value="1"/>
</dbReference>
<dbReference type="InterPro" id="IPR005829">
    <property type="entry name" value="Sugar_transporter_CS"/>
</dbReference>
<evidence type="ECO:0000259" key="8">
    <source>
        <dbReference type="PROSITE" id="PS50850"/>
    </source>
</evidence>
<dbReference type="InterPro" id="IPR020846">
    <property type="entry name" value="MFS_dom"/>
</dbReference>
<keyword evidence="6 7" id="KW-0472">Membrane</keyword>
<dbReference type="RefSeq" id="WP_377346331.1">
    <property type="nucleotide sequence ID" value="NZ_JBHLTP010000004.1"/>
</dbReference>
<sequence>MGMKWKDWDRNLKIRLYGEGVMNFMFWSFFPFMTIIFRDEFGEKQAGLLLMVSQAVSVAANLIGGYCADRFGRKRMMVLATIGESLTFLLFAYANSPWLTSSFLTFVAFSLLGVFHALYWPASHAMVADVVQEKNRSSVFAVFYTTLNIAVVVGPLIGGLIFFTYRFEMMLMGVVLSIVLTLVLQIFLHETSTPILRDKNEKKSWYMAVWDELYDYRVIAKDTTLLLFIFSGVLVAQTFMQLDVLIAVYTSEAIQDRAIFEAGNLALTVSGERAFSIILAVNGLLVALFTVYITRKMNNFKEQHIFITSSIIYAAAITLYGVTDRFWLMIMFISLFTLAELMVAGIQESFIAKIAPEDKRGQYYSAASLRFTFGRLLAPASLVLLEWLSYSMVFAVLGMLSLLSAFTYYMTFRLYEKQKEQVAT</sequence>
<feature type="transmembrane region" description="Helical" evidence="7">
    <location>
        <begin position="45"/>
        <end position="64"/>
    </location>
</feature>